<evidence type="ECO:0000256" key="1">
    <source>
        <dbReference type="SAM" id="MobiDB-lite"/>
    </source>
</evidence>
<dbReference type="STRING" id="401472.CUREI_03045"/>
<reference evidence="3 4" key="1">
    <citation type="submission" date="2014-08" db="EMBL/GenBank/DDBJ databases">
        <title>Complete genome sequence of Corynebacterium ureicelerivorans DSM 45051, a lipophilic and urea-splitting isolate from a blood culture of a septicaemia patient.</title>
        <authorList>
            <person name="Tippelt A."/>
            <person name="Albersmeier A."/>
            <person name="Brinkrolf K."/>
            <person name="Ruckert C."/>
            <person name="Tauch A."/>
        </authorList>
    </citation>
    <scope>NUCLEOTIDE SEQUENCE [LARGE SCALE GENOMIC DNA]</scope>
    <source>
        <strain evidence="3 4">IMMIB RIV-2301</strain>
        <plasmid evidence="4">Plasmid unnamed</plasmid>
        <plasmid evidence="3">unnamed</plasmid>
    </source>
</reference>
<accession>A0A077HLB9</accession>
<sequence>MSSTYGPWQRWFAWRPVETRNHGWRWLRVVERRRHYPDPMLPPLIGAQPGWEYQPTPNNRHETEEA</sequence>
<geneLocation type="plasmid" evidence="3">
    <name>unnamed</name>
</geneLocation>
<evidence type="ECO:0000313" key="2">
    <source>
        <dbReference type="EMBL" id="AIL96409.1"/>
    </source>
</evidence>
<dbReference type="AlphaFoldDB" id="A0A077HLB9"/>
<keyword evidence="3" id="KW-0614">Plasmid</keyword>
<evidence type="ECO:0000313" key="4">
    <source>
        <dbReference type="Proteomes" id="UP000028939"/>
    </source>
</evidence>
<dbReference type="KEGG" id="cuv:CUREI_03045"/>
<dbReference type="KEGG" id="cuv:CUREI_11575"/>
<dbReference type="Proteomes" id="UP000028939">
    <property type="component" value="Plasmid unnamed"/>
</dbReference>
<dbReference type="Proteomes" id="UP000028939">
    <property type="component" value="Chromosome"/>
</dbReference>
<keyword evidence="4" id="KW-1185">Reference proteome</keyword>
<proteinExistence type="predicted"/>
<name>A0A077HLB9_9CORY</name>
<dbReference type="RefSeq" id="WP_038610230.1">
    <property type="nucleotide sequence ID" value="NZ_CP009215.1"/>
</dbReference>
<dbReference type="EMBL" id="CP009215">
    <property type="protein sequence ID" value="AIL96409.1"/>
    <property type="molecule type" value="Genomic_DNA"/>
</dbReference>
<dbReference type="HOGENOM" id="CLU_2823844_0_0_11"/>
<feature type="region of interest" description="Disordered" evidence="1">
    <location>
        <begin position="47"/>
        <end position="66"/>
    </location>
</feature>
<dbReference type="EMBL" id="CP009216">
    <property type="protein sequence ID" value="AIL97813.1"/>
    <property type="molecule type" value="Genomic_DNA"/>
</dbReference>
<organism evidence="3 4">
    <name type="scientific">Corynebacterium ureicelerivorans</name>
    <dbReference type="NCBI Taxonomy" id="401472"/>
    <lineage>
        <taxon>Bacteria</taxon>
        <taxon>Bacillati</taxon>
        <taxon>Actinomycetota</taxon>
        <taxon>Actinomycetes</taxon>
        <taxon>Mycobacteriales</taxon>
        <taxon>Corynebacteriaceae</taxon>
        <taxon>Corynebacterium</taxon>
    </lineage>
</organism>
<dbReference type="OrthoDB" id="9429590at2"/>
<protein>
    <submittedName>
        <fullName evidence="3">Uncharacterized protein</fullName>
    </submittedName>
</protein>
<gene>
    <name evidence="2" type="ORF">CUREI_03045</name>
    <name evidence="3" type="ORF">CUREI_11575</name>
</gene>
<evidence type="ECO:0000313" key="3">
    <source>
        <dbReference type="EMBL" id="AIL97813.1"/>
    </source>
</evidence>